<evidence type="ECO:0000313" key="5">
    <source>
        <dbReference type="Proteomes" id="UP000177803"/>
    </source>
</evidence>
<dbReference type="NCBIfam" id="TIGR00732">
    <property type="entry name" value="dprA"/>
    <property type="match status" value="1"/>
</dbReference>
<evidence type="ECO:0000313" key="4">
    <source>
        <dbReference type="EMBL" id="OGH84596.1"/>
    </source>
</evidence>
<protein>
    <submittedName>
        <fullName evidence="4">DNA protecting protein DprA</fullName>
    </submittedName>
</protein>
<dbReference type="InterPro" id="IPR036388">
    <property type="entry name" value="WH-like_DNA-bd_sf"/>
</dbReference>
<name>A0A1F6NKS8_9BACT</name>
<reference evidence="4 5" key="1">
    <citation type="journal article" date="2016" name="Nat. Commun.">
        <title>Thousands of microbial genomes shed light on interconnected biogeochemical processes in an aquifer system.</title>
        <authorList>
            <person name="Anantharaman K."/>
            <person name="Brown C.T."/>
            <person name="Hug L.A."/>
            <person name="Sharon I."/>
            <person name="Castelle C.J."/>
            <person name="Probst A.J."/>
            <person name="Thomas B.C."/>
            <person name="Singh A."/>
            <person name="Wilkins M.J."/>
            <person name="Karaoz U."/>
            <person name="Brodie E.L."/>
            <person name="Williams K.H."/>
            <person name="Hubbard S.S."/>
            <person name="Banfield J.F."/>
        </authorList>
    </citation>
    <scope>NUCLEOTIDE SEQUENCE [LARGE SCALE GENOMIC DNA]</scope>
</reference>
<dbReference type="GO" id="GO:0009294">
    <property type="term" value="P:DNA-mediated transformation"/>
    <property type="evidence" value="ECO:0007669"/>
    <property type="project" value="InterPro"/>
</dbReference>
<proteinExistence type="inferred from homology"/>
<dbReference type="EMBL" id="MFQR01000012">
    <property type="protein sequence ID" value="OGH84596.1"/>
    <property type="molecule type" value="Genomic_DNA"/>
</dbReference>
<dbReference type="Gene3D" id="1.10.10.10">
    <property type="entry name" value="Winged helix-like DNA-binding domain superfamily/Winged helix DNA-binding domain"/>
    <property type="match status" value="1"/>
</dbReference>
<feature type="domain" description="Smf/DprA SLOG" evidence="2">
    <location>
        <begin position="77"/>
        <end position="287"/>
    </location>
</feature>
<feature type="domain" description="DprA winged helix" evidence="3">
    <location>
        <begin position="298"/>
        <end position="354"/>
    </location>
</feature>
<dbReference type="InterPro" id="IPR057666">
    <property type="entry name" value="DrpA_SLOG"/>
</dbReference>
<dbReference type="InterPro" id="IPR003488">
    <property type="entry name" value="DprA"/>
</dbReference>
<evidence type="ECO:0000256" key="1">
    <source>
        <dbReference type="ARBA" id="ARBA00006525"/>
    </source>
</evidence>
<dbReference type="SUPFAM" id="SSF102405">
    <property type="entry name" value="MCP/YpsA-like"/>
    <property type="match status" value="1"/>
</dbReference>
<comment type="caution">
    <text evidence="4">The sequence shown here is derived from an EMBL/GenBank/DDBJ whole genome shotgun (WGS) entry which is preliminary data.</text>
</comment>
<dbReference type="Gene3D" id="3.40.50.450">
    <property type="match status" value="1"/>
</dbReference>
<dbReference type="AlphaFoldDB" id="A0A1F6NKS8"/>
<comment type="similarity">
    <text evidence="1">Belongs to the DprA/Smf family.</text>
</comment>
<gene>
    <name evidence="4" type="ORF">A2261_03125</name>
</gene>
<dbReference type="Pfam" id="PF02481">
    <property type="entry name" value="DNA_processg_A"/>
    <property type="match status" value="1"/>
</dbReference>
<dbReference type="Pfam" id="PF17782">
    <property type="entry name" value="WHD_DprA"/>
    <property type="match status" value="1"/>
</dbReference>
<evidence type="ECO:0000259" key="2">
    <source>
        <dbReference type="Pfam" id="PF02481"/>
    </source>
</evidence>
<organism evidence="4 5">
    <name type="scientific">Candidatus Magasanikbacteria bacterium RIFOXYA2_FULL_44_8</name>
    <dbReference type="NCBI Taxonomy" id="1798696"/>
    <lineage>
        <taxon>Bacteria</taxon>
        <taxon>Candidatus Magasanikiibacteriota</taxon>
    </lineage>
</organism>
<sequence length="361" mass="39226">MGNFTAPLAHFPKITYSRFQKLRAYFSNLENLWQAELPEMIAAGLEPEIAHEFIIWRETNPKEKISERLAKEGITAVSLGDPDYPKLLAEISDPPITLFIRGQLPNPKNPTLAVVGTRKFSEYGRLVCRQLVEPLARQGITIVSGLALGIDGIAHEATLTASGATIAVLGSGVDREHVFPTTNRQLAERIIASGGTVISEYPPGFAPTNYSFPARNRIIAGLSLGTLVIEAPEHSGALITAKVALDYNREVMAVPHSINSLSGEGNNNLLKLGARIVTCPEDVIEALNLQDLQKMVARPLPLPASPQEADILATLSREPKHIDVIIKESGLPGSLVMSTLTLMEMKKQVQNTGGMRYCIIK</sequence>
<dbReference type="InterPro" id="IPR041614">
    <property type="entry name" value="DprA_WH"/>
</dbReference>
<dbReference type="PANTHER" id="PTHR43022">
    <property type="entry name" value="PROTEIN SMF"/>
    <property type="match status" value="1"/>
</dbReference>
<evidence type="ECO:0000259" key="3">
    <source>
        <dbReference type="Pfam" id="PF17782"/>
    </source>
</evidence>
<dbReference type="Proteomes" id="UP000177803">
    <property type="component" value="Unassembled WGS sequence"/>
</dbReference>
<accession>A0A1F6NKS8</accession>
<dbReference type="PANTHER" id="PTHR43022:SF1">
    <property type="entry name" value="PROTEIN SMF"/>
    <property type="match status" value="1"/>
</dbReference>